<name>A0A315ZGB2_SEDFL</name>
<dbReference type="SUPFAM" id="SSF49464">
    <property type="entry name" value="Carboxypeptidase regulatory domain-like"/>
    <property type="match status" value="1"/>
</dbReference>
<evidence type="ECO:0000256" key="7">
    <source>
        <dbReference type="PROSITE-ProRule" id="PRU01360"/>
    </source>
</evidence>
<evidence type="ECO:0000256" key="4">
    <source>
        <dbReference type="ARBA" id="ARBA00022692"/>
    </source>
</evidence>
<dbReference type="PROSITE" id="PS52016">
    <property type="entry name" value="TONB_DEPENDENT_REC_3"/>
    <property type="match status" value="1"/>
</dbReference>
<dbReference type="InterPro" id="IPR018247">
    <property type="entry name" value="EF_Hand_1_Ca_BS"/>
</dbReference>
<dbReference type="InterPro" id="IPR039426">
    <property type="entry name" value="TonB-dep_rcpt-like"/>
</dbReference>
<evidence type="ECO:0000256" key="6">
    <source>
        <dbReference type="ARBA" id="ARBA00023237"/>
    </source>
</evidence>
<evidence type="ECO:0000256" key="5">
    <source>
        <dbReference type="ARBA" id="ARBA00023136"/>
    </source>
</evidence>
<dbReference type="Pfam" id="PF13715">
    <property type="entry name" value="CarbopepD_reg_2"/>
    <property type="match status" value="1"/>
</dbReference>
<evidence type="ECO:0000313" key="9">
    <source>
        <dbReference type="EMBL" id="PWJ44179.1"/>
    </source>
</evidence>
<dbReference type="SUPFAM" id="SSF56935">
    <property type="entry name" value="Porins"/>
    <property type="match status" value="1"/>
</dbReference>
<dbReference type="Gene3D" id="2.60.40.1120">
    <property type="entry name" value="Carboxypeptidase-like, regulatory domain"/>
    <property type="match status" value="1"/>
</dbReference>
<comment type="subcellular location">
    <subcellularLocation>
        <location evidence="1 7">Cell outer membrane</location>
        <topology evidence="1 7">Multi-pass membrane protein</topology>
    </subcellularLocation>
</comment>
<proteinExistence type="inferred from homology"/>
<dbReference type="InterPro" id="IPR036942">
    <property type="entry name" value="Beta-barrel_TonB_sf"/>
</dbReference>
<dbReference type="Gene3D" id="2.40.170.20">
    <property type="entry name" value="TonB-dependent receptor, beta-barrel domain"/>
    <property type="match status" value="1"/>
</dbReference>
<dbReference type="Pfam" id="PF07715">
    <property type="entry name" value="Plug"/>
    <property type="match status" value="1"/>
</dbReference>
<protein>
    <submittedName>
        <fullName evidence="9">TonB-linked SusC/RagA family outer membrane protein</fullName>
    </submittedName>
</protein>
<dbReference type="NCBIfam" id="TIGR04057">
    <property type="entry name" value="SusC_RagA_signa"/>
    <property type="match status" value="1"/>
</dbReference>
<comment type="similarity">
    <text evidence="7">Belongs to the TonB-dependent receptor family.</text>
</comment>
<accession>A0A315ZGB2</accession>
<dbReference type="AlphaFoldDB" id="A0A315ZGB2"/>
<dbReference type="PROSITE" id="PS00018">
    <property type="entry name" value="EF_HAND_1"/>
    <property type="match status" value="1"/>
</dbReference>
<dbReference type="InterPro" id="IPR037066">
    <property type="entry name" value="Plug_dom_sf"/>
</dbReference>
<evidence type="ECO:0000259" key="8">
    <source>
        <dbReference type="Pfam" id="PF07715"/>
    </source>
</evidence>
<evidence type="ECO:0000256" key="1">
    <source>
        <dbReference type="ARBA" id="ARBA00004571"/>
    </source>
</evidence>
<reference evidence="9 10" key="1">
    <citation type="submission" date="2018-03" db="EMBL/GenBank/DDBJ databases">
        <title>Genomic Encyclopedia of Archaeal and Bacterial Type Strains, Phase II (KMG-II): from individual species to whole genera.</title>
        <authorList>
            <person name="Goeker M."/>
        </authorList>
    </citation>
    <scope>NUCLEOTIDE SEQUENCE [LARGE SCALE GENOMIC DNA]</scope>
    <source>
        <strain evidence="9 10">DSM 28229</strain>
    </source>
</reference>
<dbReference type="Proteomes" id="UP000245535">
    <property type="component" value="Unassembled WGS sequence"/>
</dbReference>
<evidence type="ECO:0000256" key="3">
    <source>
        <dbReference type="ARBA" id="ARBA00022452"/>
    </source>
</evidence>
<keyword evidence="10" id="KW-1185">Reference proteome</keyword>
<comment type="caution">
    <text evidence="9">The sequence shown here is derived from an EMBL/GenBank/DDBJ whole genome shotgun (WGS) entry which is preliminary data.</text>
</comment>
<evidence type="ECO:0000256" key="2">
    <source>
        <dbReference type="ARBA" id="ARBA00022448"/>
    </source>
</evidence>
<dbReference type="EMBL" id="QGDO01000001">
    <property type="protein sequence ID" value="PWJ44179.1"/>
    <property type="molecule type" value="Genomic_DNA"/>
</dbReference>
<keyword evidence="5 7" id="KW-0472">Membrane</keyword>
<sequence>MNFSQLQKGVLTFYSLLCIISILTVTTVSAQERMITGTIKDNAGITLPGVNILIVGSSVGTTTSIDGVFKLALPQDVTLPVLQISAVGYKTLEVEVGNQTNFNLTLDEDVSQLEEVVVVGYGKQNKALMTTSVSSVKTADLESYSAGSVQNSLTGRIAGVNVVPSGGSPGAGIKVRVRGTGSNGNSDPLYIVDGMRVPNIDFLDPLEIGSMQVLKDAASTAIYGAEGANGVVYVTTKEGKAGETRITYDLQYGVQSVDTRIDLMNLNQFEEYWGERGLTRDHDPLAETNWLDELFQTAPQQRHALTISGGNEKSTFFVSGNFFTQDGVIGGDLSKFDRFSIRLNGSHQVKDWLNFSHQASYASFKRNNILENDSYGGIVQTAMMFDPATPVTFSNGLPTYVTTKFGTDLPYQQATNGQYYGVSTFTTQEIGNPIGLLNADKNTSETGLFYGSFLGSADLMDGLKLNSRMGMAMSNNSTHSWQRTYFYTTTATNGQANSRSSMSKFVSSQWENWLSYDKQFGDHDISVILGSSVLSQKTTFVAGEGGPLFGETDELSYLSSIPNGQENTRAFGNEELVKLMSYYGRFQYNYKQRYLLGITARTDGSSLLAEGKRWGFFPSVSGGWVISNEEFFDVPAIAFAKLRASWGRNGSLSNLYPGASIGLVSPTFQYTNADGEVVIGAEPLRLSNPELTWETSEQLNIGMDLGFLDDRLTVTADYFDKQTKDLLNPGTPPSFVGNFPPIVNSGTVKNTGFELGITYDKNTGPVKYSISANMTRIENVVTEIDPNKLREEGTNIGGHWNGATAMEEGYPLWYFRGYKTNGIFQSQEQIDEYHATIDAGSYPAKKGDPIIVDVNGDGQINSGDFTEIGSPHADLYLGLNAKVEYKNFDLQVFAQGSFGNDVLIGYARTDVNGANYPSFFYEDRWTESNATNDWFGANFDEKALSSDFMVQDASFVKIRQLQLGYNLPSAALDKLKLGSARFYVSLDNFFTFSSYKGFDPEIGGSNDDKSLGIDRGVYPTPRLMMTGLSVKF</sequence>
<dbReference type="InterPro" id="IPR012910">
    <property type="entry name" value="Plug_dom"/>
</dbReference>
<keyword evidence="6 7" id="KW-0998">Cell outer membrane</keyword>
<organism evidence="9 10">
    <name type="scientific">Sediminitomix flava</name>
    <dbReference type="NCBI Taxonomy" id="379075"/>
    <lineage>
        <taxon>Bacteria</taxon>
        <taxon>Pseudomonadati</taxon>
        <taxon>Bacteroidota</taxon>
        <taxon>Cytophagia</taxon>
        <taxon>Cytophagales</taxon>
        <taxon>Flammeovirgaceae</taxon>
        <taxon>Sediminitomix</taxon>
    </lineage>
</organism>
<keyword evidence="4 7" id="KW-0812">Transmembrane</keyword>
<dbReference type="InterPro" id="IPR008969">
    <property type="entry name" value="CarboxyPept-like_regulatory"/>
</dbReference>
<keyword evidence="2 7" id="KW-0813">Transport</keyword>
<keyword evidence="3 7" id="KW-1134">Transmembrane beta strand</keyword>
<dbReference type="InterPro" id="IPR023997">
    <property type="entry name" value="TonB-dep_OMP_SusC/RagA_CS"/>
</dbReference>
<feature type="domain" description="TonB-dependent receptor plug" evidence="8">
    <location>
        <begin position="129"/>
        <end position="231"/>
    </location>
</feature>
<dbReference type="GO" id="GO:0009279">
    <property type="term" value="C:cell outer membrane"/>
    <property type="evidence" value="ECO:0007669"/>
    <property type="project" value="UniProtKB-SubCell"/>
</dbReference>
<dbReference type="InterPro" id="IPR023996">
    <property type="entry name" value="TonB-dep_OMP_SusC/RagA"/>
</dbReference>
<gene>
    <name evidence="9" type="ORF">BC781_101529</name>
</gene>
<dbReference type="NCBIfam" id="TIGR04056">
    <property type="entry name" value="OMP_RagA_SusC"/>
    <property type="match status" value="1"/>
</dbReference>
<evidence type="ECO:0000313" key="10">
    <source>
        <dbReference type="Proteomes" id="UP000245535"/>
    </source>
</evidence>
<dbReference type="Gene3D" id="2.170.130.10">
    <property type="entry name" value="TonB-dependent receptor, plug domain"/>
    <property type="match status" value="1"/>
</dbReference>